<dbReference type="EMBL" id="JAMKFB020000009">
    <property type="protein sequence ID" value="KAL0185012.1"/>
    <property type="molecule type" value="Genomic_DNA"/>
</dbReference>
<name>A0ABD0QFR4_CIRMR</name>
<accession>A0ABD0QFR4</accession>
<keyword evidence="3" id="KW-1185">Reference proteome</keyword>
<evidence type="ECO:0000313" key="2">
    <source>
        <dbReference type="EMBL" id="KAL0185012.1"/>
    </source>
</evidence>
<dbReference type="Proteomes" id="UP001529510">
    <property type="component" value="Unassembled WGS sequence"/>
</dbReference>
<gene>
    <name evidence="2" type="ORF">M9458_020708</name>
</gene>
<dbReference type="AlphaFoldDB" id="A0ABD0QFR4"/>
<feature type="region of interest" description="Disordered" evidence="1">
    <location>
        <begin position="1"/>
        <end position="24"/>
    </location>
</feature>
<comment type="caution">
    <text evidence="2">The sequence shown here is derived from an EMBL/GenBank/DDBJ whole genome shotgun (WGS) entry which is preliminary data.</text>
</comment>
<feature type="non-terminal residue" evidence="2">
    <location>
        <position position="82"/>
    </location>
</feature>
<evidence type="ECO:0000256" key="1">
    <source>
        <dbReference type="SAM" id="MobiDB-lite"/>
    </source>
</evidence>
<evidence type="ECO:0000313" key="3">
    <source>
        <dbReference type="Proteomes" id="UP001529510"/>
    </source>
</evidence>
<protein>
    <submittedName>
        <fullName evidence="2">Uncharacterized protein</fullName>
    </submittedName>
</protein>
<feature type="non-terminal residue" evidence="2">
    <location>
        <position position="1"/>
    </location>
</feature>
<sequence>EQAASLPSVSLKPLDGMEGLNISASTSRPKDAAALAALMRLCQGWQKPGATVKGKCILVSRCRFEVEIGYQGDVIEIFKKMP</sequence>
<organism evidence="2 3">
    <name type="scientific">Cirrhinus mrigala</name>
    <name type="common">Mrigala</name>
    <dbReference type="NCBI Taxonomy" id="683832"/>
    <lineage>
        <taxon>Eukaryota</taxon>
        <taxon>Metazoa</taxon>
        <taxon>Chordata</taxon>
        <taxon>Craniata</taxon>
        <taxon>Vertebrata</taxon>
        <taxon>Euteleostomi</taxon>
        <taxon>Actinopterygii</taxon>
        <taxon>Neopterygii</taxon>
        <taxon>Teleostei</taxon>
        <taxon>Ostariophysi</taxon>
        <taxon>Cypriniformes</taxon>
        <taxon>Cyprinidae</taxon>
        <taxon>Labeoninae</taxon>
        <taxon>Labeonini</taxon>
        <taxon>Cirrhinus</taxon>
    </lineage>
</organism>
<reference evidence="2 3" key="1">
    <citation type="submission" date="2024-05" db="EMBL/GenBank/DDBJ databases">
        <title>Genome sequencing and assembly of Indian major carp, Cirrhinus mrigala (Hamilton, 1822).</title>
        <authorList>
            <person name="Mohindra V."/>
            <person name="Chowdhury L.M."/>
            <person name="Lal K."/>
            <person name="Jena J.K."/>
        </authorList>
    </citation>
    <scope>NUCLEOTIDE SEQUENCE [LARGE SCALE GENOMIC DNA]</scope>
    <source>
        <strain evidence="2">CM1030</strain>
        <tissue evidence="2">Blood</tissue>
    </source>
</reference>
<proteinExistence type="predicted"/>